<proteinExistence type="predicted"/>
<name>A0A5P2BWZ4_STRVZ</name>
<evidence type="ECO:0000256" key="1">
    <source>
        <dbReference type="SAM" id="Phobius"/>
    </source>
</evidence>
<keyword evidence="1" id="KW-1133">Transmembrane helix</keyword>
<evidence type="ECO:0000313" key="3">
    <source>
        <dbReference type="Proteomes" id="UP000322927"/>
    </source>
</evidence>
<protein>
    <submittedName>
        <fullName evidence="2">Uncharacterized protein</fullName>
    </submittedName>
</protein>
<keyword evidence="1" id="KW-0812">Transmembrane</keyword>
<sequence length="89" mass="10823">MIALFAILIVALFGLGFLSPLWWAVTAVLMFVAVRYGRGPAGSRGQGGNFEYRDYRDHRDRENRWDRRYRRQRQGLWRRQDRRDEQHRR</sequence>
<feature type="transmembrane region" description="Helical" evidence="1">
    <location>
        <begin position="6"/>
        <end position="34"/>
    </location>
</feature>
<reference evidence="2 3" key="1">
    <citation type="submission" date="2018-05" db="EMBL/GenBank/DDBJ databases">
        <title>Streptomyces venezuelae.</title>
        <authorList>
            <person name="Kim W."/>
            <person name="Lee N."/>
            <person name="Cho B.-K."/>
        </authorList>
    </citation>
    <scope>NUCLEOTIDE SEQUENCE [LARGE SCALE GENOMIC DNA]</scope>
    <source>
        <strain evidence="2 3">ATCC 14584</strain>
    </source>
</reference>
<dbReference type="RefSeq" id="WP_150215705.1">
    <property type="nucleotide sequence ID" value="NZ_CP029192.1"/>
</dbReference>
<keyword evidence="1" id="KW-0472">Membrane</keyword>
<dbReference type="OrthoDB" id="9987608at2"/>
<gene>
    <name evidence="2" type="ORF">DEJ48_09300</name>
</gene>
<organism evidence="2 3">
    <name type="scientific">Streptomyces venezuelae</name>
    <dbReference type="NCBI Taxonomy" id="54571"/>
    <lineage>
        <taxon>Bacteria</taxon>
        <taxon>Bacillati</taxon>
        <taxon>Actinomycetota</taxon>
        <taxon>Actinomycetes</taxon>
        <taxon>Kitasatosporales</taxon>
        <taxon>Streptomycetaceae</taxon>
        <taxon>Streptomyces</taxon>
    </lineage>
</organism>
<dbReference type="EMBL" id="CP029192">
    <property type="protein sequence ID" value="QES33561.1"/>
    <property type="molecule type" value="Genomic_DNA"/>
</dbReference>
<dbReference type="AlphaFoldDB" id="A0A5P2BWZ4"/>
<accession>A0A5P2BWZ4</accession>
<evidence type="ECO:0000313" key="2">
    <source>
        <dbReference type="EMBL" id="QES33561.1"/>
    </source>
</evidence>
<dbReference type="Proteomes" id="UP000322927">
    <property type="component" value="Chromosome"/>
</dbReference>